<organism evidence="1 2">
    <name type="scientific">Weissella oryzae (strain DSM 25784 / JCM 18191 / LMG 30913 / SG25)</name>
    <dbReference type="NCBI Taxonomy" id="1329250"/>
    <lineage>
        <taxon>Bacteria</taxon>
        <taxon>Bacillati</taxon>
        <taxon>Bacillota</taxon>
        <taxon>Bacilli</taxon>
        <taxon>Lactobacillales</taxon>
        <taxon>Lactobacillaceae</taxon>
        <taxon>Weissella</taxon>
    </lineage>
</organism>
<dbReference type="Proteomes" id="UP000030643">
    <property type="component" value="Unassembled WGS sequence"/>
</dbReference>
<evidence type="ECO:0000313" key="2">
    <source>
        <dbReference type="Proteomes" id="UP000030643"/>
    </source>
</evidence>
<dbReference type="AlphaFoldDB" id="A0A069CVQ9"/>
<protein>
    <submittedName>
        <fullName evidence="1">Uncharacterized protein</fullName>
    </submittedName>
</protein>
<evidence type="ECO:0000313" key="1">
    <source>
        <dbReference type="EMBL" id="GAK31870.1"/>
    </source>
</evidence>
<proteinExistence type="predicted"/>
<accession>A0A069CVQ9</accession>
<keyword evidence="2" id="KW-1185">Reference proteome</keyword>
<name>A0A069CVQ9_WEIOS</name>
<sequence length="65" mass="7549">MKLVMPIEQKIMVTADEAAALLSRSRSYFDESIRFDKRFKKLGVEVENGRYSYELLKAYGRGEGR</sequence>
<reference evidence="2" key="1">
    <citation type="journal article" date="2014" name="Genome Announc.">
        <title>Draft genome sequence of Weissella oryzae SG25T, isolated from fermented rice grains.</title>
        <authorList>
            <person name="Tanizawa Y."/>
            <person name="Fujisawa T."/>
            <person name="Mochizuki T."/>
            <person name="Kaminuma E."/>
            <person name="Suzuki Y."/>
            <person name="Nakamura Y."/>
            <person name="Tohno M."/>
        </authorList>
    </citation>
    <scope>NUCLEOTIDE SEQUENCE [LARGE SCALE GENOMIC DNA]</scope>
    <source>
        <strain evidence="2">DSM 25784 / JCM 18191 / LMG 30913 / SG25</strain>
    </source>
</reference>
<dbReference type="STRING" id="1329250.WOSG25_180210"/>
<dbReference type="OrthoDB" id="2146754at2"/>
<dbReference type="RefSeq" id="WP_027699790.1">
    <property type="nucleotide sequence ID" value="NZ_DF820501.1"/>
</dbReference>
<gene>
    <name evidence="1" type="ORF">WOSG25_180210</name>
</gene>
<dbReference type="EMBL" id="DF820501">
    <property type="protein sequence ID" value="GAK31870.1"/>
    <property type="molecule type" value="Genomic_DNA"/>
</dbReference>